<dbReference type="Gene3D" id="1.10.150.670">
    <property type="entry name" value="Crossover junction endonuclease EME1, DNA-binding domain"/>
    <property type="match status" value="1"/>
</dbReference>
<comment type="similarity">
    <text evidence="3 13">Belongs to the XPF family.</text>
</comment>
<evidence type="ECO:0000256" key="14">
    <source>
        <dbReference type="SAM" id="MobiDB-lite"/>
    </source>
</evidence>
<dbReference type="GO" id="GO:0048476">
    <property type="term" value="C:Holliday junction resolvase complex"/>
    <property type="evidence" value="ECO:0007669"/>
    <property type="project" value="UniProtKB-UniRule"/>
</dbReference>
<feature type="domain" description="ERCC4" evidence="15">
    <location>
        <begin position="168"/>
        <end position="262"/>
    </location>
</feature>
<evidence type="ECO:0000256" key="8">
    <source>
        <dbReference type="ARBA" id="ARBA00022801"/>
    </source>
</evidence>
<dbReference type="GO" id="GO:0031573">
    <property type="term" value="P:mitotic intra-S DNA damage checkpoint signaling"/>
    <property type="evidence" value="ECO:0007669"/>
    <property type="project" value="TreeGrafter"/>
</dbReference>
<dbReference type="Pfam" id="PF02732">
    <property type="entry name" value="ERCC4"/>
    <property type="match status" value="1"/>
</dbReference>
<dbReference type="SUPFAM" id="SSF52980">
    <property type="entry name" value="Restriction endonuclease-like"/>
    <property type="match status" value="1"/>
</dbReference>
<evidence type="ECO:0000256" key="9">
    <source>
        <dbReference type="ARBA" id="ARBA00022842"/>
    </source>
</evidence>
<evidence type="ECO:0000256" key="5">
    <source>
        <dbReference type="ARBA" id="ARBA00022723"/>
    </source>
</evidence>
<evidence type="ECO:0000256" key="7">
    <source>
        <dbReference type="ARBA" id="ARBA00022763"/>
    </source>
</evidence>
<keyword evidence="4 13" id="KW-0540">Nuclease</keyword>
<dbReference type="GO" id="GO:0005634">
    <property type="term" value="C:nucleus"/>
    <property type="evidence" value="ECO:0007669"/>
    <property type="project" value="UniProtKB-SubCell"/>
</dbReference>
<dbReference type="InterPro" id="IPR047416">
    <property type="entry name" value="XPF_nuclease_Mus81"/>
</dbReference>
<keyword evidence="5 13" id="KW-0479">Metal-binding</keyword>
<dbReference type="EC" id="3.1.22.-" evidence="13"/>
<evidence type="ECO:0000313" key="16">
    <source>
        <dbReference type="EMBL" id="MDE48817.1"/>
    </source>
</evidence>
<comment type="cofactor">
    <cofactor evidence="1 13">
        <name>Mg(2+)</name>
        <dbReference type="ChEBI" id="CHEBI:18420"/>
    </cofactor>
</comment>
<evidence type="ECO:0000256" key="11">
    <source>
        <dbReference type="ARBA" id="ARBA00023204"/>
    </source>
</evidence>
<dbReference type="GO" id="GO:0006308">
    <property type="term" value="P:DNA catabolic process"/>
    <property type="evidence" value="ECO:0007669"/>
    <property type="project" value="UniProtKB-UniRule"/>
</dbReference>
<evidence type="ECO:0000256" key="10">
    <source>
        <dbReference type="ARBA" id="ARBA00023172"/>
    </source>
</evidence>
<keyword evidence="10 13" id="KW-0233">DNA recombination</keyword>
<protein>
    <recommendedName>
        <fullName evidence="13">Crossover junction endonuclease MUS81</fullName>
        <ecNumber evidence="13">3.1.22.-</ecNumber>
    </recommendedName>
</protein>
<dbReference type="InterPro" id="IPR042530">
    <property type="entry name" value="EME1/EME2_C"/>
</dbReference>
<dbReference type="CDD" id="cd20074">
    <property type="entry name" value="XPF_nuclease_Mus81"/>
    <property type="match status" value="1"/>
</dbReference>
<feature type="compositionally biased region" description="Polar residues" evidence="14">
    <location>
        <begin position="135"/>
        <end position="144"/>
    </location>
</feature>
<dbReference type="GO" id="GO:0046872">
    <property type="term" value="F:metal ion binding"/>
    <property type="evidence" value="ECO:0007669"/>
    <property type="project" value="UniProtKB-UniRule"/>
</dbReference>
<organism evidence="16">
    <name type="scientific">Aceria tosichella</name>
    <name type="common">wheat curl mite</name>
    <dbReference type="NCBI Taxonomy" id="561515"/>
    <lineage>
        <taxon>Eukaryota</taxon>
        <taxon>Metazoa</taxon>
        <taxon>Ecdysozoa</taxon>
        <taxon>Arthropoda</taxon>
        <taxon>Chelicerata</taxon>
        <taxon>Arachnida</taxon>
        <taxon>Acari</taxon>
        <taxon>Acariformes</taxon>
        <taxon>Trombidiformes</taxon>
        <taxon>Prostigmata</taxon>
        <taxon>Eupodina</taxon>
        <taxon>Eriophyoidea</taxon>
        <taxon>Eriophyidae</taxon>
        <taxon>Eriophyinae</taxon>
        <taxon>Aceriini</taxon>
        <taxon>Aceria</taxon>
    </lineage>
</organism>
<evidence type="ECO:0000256" key="4">
    <source>
        <dbReference type="ARBA" id="ARBA00022722"/>
    </source>
</evidence>
<dbReference type="Gene3D" id="1.10.10.10">
    <property type="entry name" value="Winged helix-like DNA-binding domain superfamily/Winged helix DNA-binding domain"/>
    <property type="match status" value="1"/>
</dbReference>
<dbReference type="InterPro" id="IPR036388">
    <property type="entry name" value="WH-like_DNA-bd_sf"/>
</dbReference>
<dbReference type="SMART" id="SM00891">
    <property type="entry name" value="ERCC4"/>
    <property type="match status" value="1"/>
</dbReference>
<dbReference type="Gene3D" id="3.40.50.10130">
    <property type="match status" value="1"/>
</dbReference>
<keyword evidence="9 13" id="KW-0460">Magnesium</keyword>
<comment type="subcellular location">
    <subcellularLocation>
        <location evidence="2 13">Nucleus</location>
    </subcellularLocation>
</comment>
<dbReference type="AlphaFoldDB" id="A0A6G1SF74"/>
<accession>A0A6G1SF74</accession>
<dbReference type="PANTHER" id="PTHR13451">
    <property type="entry name" value="CLASS II CROSSOVER JUNCTION ENDONUCLEASE MUS81"/>
    <property type="match status" value="1"/>
</dbReference>
<evidence type="ECO:0000256" key="13">
    <source>
        <dbReference type="RuleBase" id="RU369042"/>
    </source>
</evidence>
<keyword evidence="7 13" id="KW-0227">DNA damage</keyword>
<evidence type="ECO:0000256" key="2">
    <source>
        <dbReference type="ARBA" id="ARBA00004123"/>
    </source>
</evidence>
<evidence type="ECO:0000256" key="12">
    <source>
        <dbReference type="ARBA" id="ARBA00023242"/>
    </source>
</evidence>
<dbReference type="InterPro" id="IPR047417">
    <property type="entry name" value="WHD_MUS81"/>
</dbReference>
<dbReference type="Pfam" id="PF21292">
    <property type="entry name" value="EME1-MUS81_C"/>
    <property type="match status" value="1"/>
</dbReference>
<dbReference type="GO" id="GO:0008821">
    <property type="term" value="F:crossover junction DNA endonuclease activity"/>
    <property type="evidence" value="ECO:0007669"/>
    <property type="project" value="UniProtKB-UniRule"/>
</dbReference>
<name>A0A6G1SF74_9ACAR</name>
<dbReference type="InterPro" id="IPR033309">
    <property type="entry name" value="Mus81"/>
</dbReference>
<evidence type="ECO:0000259" key="15">
    <source>
        <dbReference type="SMART" id="SM00891"/>
    </source>
</evidence>
<feature type="region of interest" description="Disordered" evidence="14">
    <location>
        <begin position="113"/>
        <end position="150"/>
    </location>
</feature>
<reference evidence="16" key="1">
    <citation type="submission" date="2018-10" db="EMBL/GenBank/DDBJ databases">
        <title>Transcriptome assembly of Aceria tosichella (Wheat curl mite) Type 2.</title>
        <authorList>
            <person name="Scully E.D."/>
            <person name="Geib S.M."/>
            <person name="Palmer N.A."/>
            <person name="Gupta A.K."/>
            <person name="Sarath G."/>
            <person name="Tatineni S."/>
        </authorList>
    </citation>
    <scope>NUCLEOTIDE SEQUENCE</scope>
    <source>
        <strain evidence="16">LincolnNE</strain>
    </source>
</reference>
<dbReference type="InterPro" id="IPR006166">
    <property type="entry name" value="ERCC4_domain"/>
</dbReference>
<feature type="compositionally biased region" description="Low complexity" evidence="14">
    <location>
        <begin position="122"/>
        <end position="134"/>
    </location>
</feature>
<keyword evidence="12 13" id="KW-0539">Nucleus</keyword>
<proteinExistence type="inferred from homology"/>
<dbReference type="GO" id="GO:0048257">
    <property type="term" value="F:3'-flap endonuclease activity"/>
    <property type="evidence" value="ECO:0007669"/>
    <property type="project" value="TreeGrafter"/>
</dbReference>
<dbReference type="GO" id="GO:0000727">
    <property type="term" value="P:double-strand break repair via break-induced replication"/>
    <property type="evidence" value="ECO:0007669"/>
    <property type="project" value="UniProtKB-UniRule"/>
</dbReference>
<keyword evidence="6 13" id="KW-0255">Endonuclease</keyword>
<dbReference type="PANTHER" id="PTHR13451:SF0">
    <property type="entry name" value="CROSSOVER JUNCTION ENDONUCLEASE MUS81"/>
    <property type="match status" value="1"/>
</dbReference>
<sequence length="434" mass="49781">MPRPPFMNNNYRRAKKKYVYIPAPASGAHAILVSMFKAENDDLIKNMDKQQILNYCNKYSQSSLKDNSKIWACMKGLIDKSLVGRQISRDPIYFLLDEGRDLAEKLVALAEGKPLDDETSQDTDNNTNSNSEFTQSSQRSTSNPYEPEMMFTDGQSTFELKAGTYDIILVVDQRERISIICPDNSVRIENVNLACGDFVWIARPKNAHPYDRTKDLVLDYVVERKRLDDLQASIMDGRYEQQKYRLLNSGMRRPVYLIEEFGLVRPSMTSSSLNQAVVNMFAQDGINVERSKSAQHTNDYLIGMTKCLRRYYLNKDLRSCTQEKLKQNLTDANEMMTFSEFQVVGAKITNWTVREMFAKHLIQITGMSDKRVAVIIKKYPTISALMDAYRQCSSEKDKENLLSKLSIPDSNRTIGPKLSQRVYTAYAMPKNLEI</sequence>
<dbReference type="GO" id="GO:0003677">
    <property type="term" value="F:DNA binding"/>
    <property type="evidence" value="ECO:0007669"/>
    <property type="project" value="UniProtKB-UniRule"/>
</dbReference>
<comment type="function">
    <text evidence="13">Interacts with EME1 to form a DNA structure-specific endonuclease with substrate preference for branched DNA structures with a 5'-end at the branch nick. Typical substrates include 3'-flap structures, D-loops, replication forks and nicked Holliday junctions. May be required in mitosis for the processing of stalled or collapsed replication fork intermediates. May be required in meiosis for the repair of meiosis-specific double strand breaks subsequent to single-end invasion (SEI).</text>
</comment>
<evidence type="ECO:0000256" key="1">
    <source>
        <dbReference type="ARBA" id="ARBA00001946"/>
    </source>
</evidence>
<evidence type="ECO:0000256" key="6">
    <source>
        <dbReference type="ARBA" id="ARBA00022759"/>
    </source>
</evidence>
<dbReference type="InterPro" id="IPR011335">
    <property type="entry name" value="Restrct_endonuc-II-like"/>
</dbReference>
<dbReference type="GO" id="GO:0000712">
    <property type="term" value="P:resolution of meiotic recombination intermediates"/>
    <property type="evidence" value="ECO:0007669"/>
    <property type="project" value="TreeGrafter"/>
</dbReference>
<keyword evidence="8 13" id="KW-0378">Hydrolase</keyword>
<keyword evidence="11 13" id="KW-0234">DNA repair</keyword>
<gene>
    <name evidence="16" type="primary">mus81</name>
    <name evidence="16" type="ORF">g.20044</name>
</gene>
<dbReference type="EMBL" id="GGYP01004046">
    <property type="protein sequence ID" value="MDE48817.1"/>
    <property type="molecule type" value="Transcribed_RNA"/>
</dbReference>
<dbReference type="CDD" id="cd21036">
    <property type="entry name" value="WH_MUS81"/>
    <property type="match status" value="1"/>
</dbReference>
<evidence type="ECO:0000256" key="3">
    <source>
        <dbReference type="ARBA" id="ARBA00010015"/>
    </source>
</evidence>
<comment type="subunit">
    <text evidence="13">Interacts with EME1.</text>
</comment>